<dbReference type="EMBL" id="MJFZ01000104">
    <property type="protein sequence ID" value="RAW37769.1"/>
    <property type="molecule type" value="Genomic_DNA"/>
</dbReference>
<dbReference type="Proteomes" id="UP000251314">
    <property type="component" value="Unassembled WGS sequence"/>
</dbReference>
<evidence type="ECO:0000313" key="4">
    <source>
        <dbReference type="Proteomes" id="UP000251314"/>
    </source>
</evidence>
<accession>A0A329SLX8</accession>
<organism evidence="3 4">
    <name type="scientific">Phytophthora cactorum</name>
    <dbReference type="NCBI Taxonomy" id="29920"/>
    <lineage>
        <taxon>Eukaryota</taxon>
        <taxon>Sar</taxon>
        <taxon>Stramenopiles</taxon>
        <taxon>Oomycota</taxon>
        <taxon>Peronosporomycetes</taxon>
        <taxon>Peronosporales</taxon>
        <taxon>Peronosporaceae</taxon>
        <taxon>Phytophthora</taxon>
    </lineage>
</organism>
<evidence type="ECO:0000256" key="1">
    <source>
        <dbReference type="SAM" id="MobiDB-lite"/>
    </source>
</evidence>
<gene>
    <name evidence="3" type="ORF">PC110_g5973</name>
</gene>
<reference evidence="3 4" key="1">
    <citation type="submission" date="2018-01" db="EMBL/GenBank/DDBJ databases">
        <title>Draft genome of the strawberry crown rot pathogen Phytophthora cactorum.</title>
        <authorList>
            <person name="Armitage A.D."/>
            <person name="Lysoe E."/>
            <person name="Nellist C.F."/>
            <person name="Harrison R.J."/>
            <person name="Brurberg M.B."/>
        </authorList>
    </citation>
    <scope>NUCLEOTIDE SEQUENCE [LARGE SCALE GENOMIC DNA]</scope>
    <source>
        <strain evidence="3 4">10300</strain>
    </source>
</reference>
<dbReference type="AlphaFoldDB" id="A0A329SLX8"/>
<dbReference type="InterPro" id="IPR057670">
    <property type="entry name" value="SH3_retrovirus"/>
</dbReference>
<feature type="compositionally biased region" description="Basic residues" evidence="1">
    <location>
        <begin position="121"/>
        <end position="134"/>
    </location>
</feature>
<dbReference type="Pfam" id="PF25597">
    <property type="entry name" value="SH3_retrovirus"/>
    <property type="match status" value="1"/>
</dbReference>
<evidence type="ECO:0000259" key="2">
    <source>
        <dbReference type="Pfam" id="PF25597"/>
    </source>
</evidence>
<name>A0A329SLX8_9STRA</name>
<dbReference type="OrthoDB" id="413361at2759"/>
<feature type="compositionally biased region" description="Basic and acidic residues" evidence="1">
    <location>
        <begin position="135"/>
        <end position="150"/>
    </location>
</feature>
<comment type="caution">
    <text evidence="3">The sequence shown here is derived from an EMBL/GenBank/DDBJ whole genome shotgun (WGS) entry which is preliminary data.</text>
</comment>
<feature type="domain" description="Retroviral polymerase SH3-like" evidence="2">
    <location>
        <begin position="25"/>
        <end position="77"/>
    </location>
</feature>
<evidence type="ECO:0000313" key="3">
    <source>
        <dbReference type="EMBL" id="RAW37769.1"/>
    </source>
</evidence>
<keyword evidence="4" id="KW-1185">Reference proteome</keyword>
<feature type="region of interest" description="Disordered" evidence="1">
    <location>
        <begin position="89"/>
        <end position="171"/>
    </location>
</feature>
<protein>
    <recommendedName>
        <fullName evidence="2">Retroviral polymerase SH3-like domain-containing protein</fullName>
    </recommendedName>
</protein>
<sequence>MKMLTKQRPQLGEIVVFGAPCTLYRDPRNNKFSYRAQQGMIIGIGEETKGHRFYLPKDKVVITMNHAKTTENRDKTQNEQFQRLYLQEDSVEADEEHRSEDTSSTEAGGAGSAEATSGGRKSAKRRSKKSKKKTWTRERRLTKLVGHNDADGGDESAQQEETGQTSSTTSLKWTLRTTEGLCVAGSSRMRLRRGVHVLYAKWVYETKRDDEGHIERLKARLVAYSNEKSRVPAKHGGVPNAYVKAEKEAELDIFIRVPQGMIIPEEVVKLRKALYDLKQTASF</sequence>
<feature type="compositionally biased region" description="Low complexity" evidence="1">
    <location>
        <begin position="159"/>
        <end position="170"/>
    </location>
</feature>
<feature type="compositionally biased region" description="Low complexity" evidence="1">
    <location>
        <begin position="102"/>
        <end position="120"/>
    </location>
</feature>
<proteinExistence type="predicted"/>
<dbReference type="VEuPathDB" id="FungiDB:PC110_g5973"/>